<evidence type="ECO:0000256" key="5">
    <source>
        <dbReference type="ARBA" id="ARBA00022777"/>
    </source>
</evidence>
<dbReference type="EMBL" id="JACGWV010000001">
    <property type="protein sequence ID" value="MBA8807271.1"/>
    <property type="molecule type" value="Genomic_DNA"/>
</dbReference>
<dbReference type="AlphaFoldDB" id="A0A7W3J6N0"/>
<feature type="domain" description="ANTAR" evidence="7">
    <location>
        <begin position="132"/>
        <end position="193"/>
    </location>
</feature>
<dbReference type="Gene3D" id="3.30.450.20">
    <property type="entry name" value="PAS domain"/>
    <property type="match status" value="1"/>
</dbReference>
<keyword evidence="9" id="KW-1185">Reference proteome</keyword>
<dbReference type="Pfam" id="PF03861">
    <property type="entry name" value="ANTAR"/>
    <property type="match status" value="1"/>
</dbReference>
<dbReference type="InterPro" id="IPR052162">
    <property type="entry name" value="Sensor_kinase/Photoreceptor"/>
</dbReference>
<dbReference type="SUPFAM" id="SSF55785">
    <property type="entry name" value="PYP-like sensor domain (PAS domain)"/>
    <property type="match status" value="1"/>
</dbReference>
<accession>A0A7W3J6N0</accession>
<evidence type="ECO:0000259" key="6">
    <source>
        <dbReference type="PROSITE" id="PS50112"/>
    </source>
</evidence>
<reference evidence="8 9" key="1">
    <citation type="submission" date="2020-07" db="EMBL/GenBank/DDBJ databases">
        <title>Sequencing the genomes of 1000 actinobacteria strains.</title>
        <authorList>
            <person name="Klenk H.-P."/>
        </authorList>
    </citation>
    <scope>NUCLEOTIDE SEQUENCE [LARGE SCALE GENOMIC DNA]</scope>
    <source>
        <strain evidence="8 9">DSM 44121</strain>
    </source>
</reference>
<dbReference type="PANTHER" id="PTHR43304:SF1">
    <property type="entry name" value="PAC DOMAIN-CONTAINING PROTEIN"/>
    <property type="match status" value="1"/>
</dbReference>
<name>A0A7W3J6N0_9MICO</name>
<comment type="catalytic activity">
    <reaction evidence="1">
        <text>ATP + protein L-histidine = ADP + protein N-phospho-L-histidine.</text>
        <dbReference type="EC" id="2.7.13.3"/>
    </reaction>
</comment>
<dbReference type="InterPro" id="IPR011006">
    <property type="entry name" value="CheY-like_superfamily"/>
</dbReference>
<evidence type="ECO:0000256" key="1">
    <source>
        <dbReference type="ARBA" id="ARBA00000085"/>
    </source>
</evidence>
<organism evidence="8 9">
    <name type="scientific">Promicromonospora sukumoe</name>
    <dbReference type="NCBI Taxonomy" id="88382"/>
    <lineage>
        <taxon>Bacteria</taxon>
        <taxon>Bacillati</taxon>
        <taxon>Actinomycetota</taxon>
        <taxon>Actinomycetes</taxon>
        <taxon>Micrococcales</taxon>
        <taxon>Promicromonosporaceae</taxon>
        <taxon>Promicromonospora</taxon>
    </lineage>
</organism>
<dbReference type="SMART" id="SM01012">
    <property type="entry name" value="ANTAR"/>
    <property type="match status" value="1"/>
</dbReference>
<keyword evidence="5" id="KW-0418">Kinase</keyword>
<evidence type="ECO:0000259" key="7">
    <source>
        <dbReference type="PROSITE" id="PS50921"/>
    </source>
</evidence>
<evidence type="ECO:0000256" key="4">
    <source>
        <dbReference type="ARBA" id="ARBA00022679"/>
    </source>
</evidence>
<dbReference type="Pfam" id="PF08447">
    <property type="entry name" value="PAS_3"/>
    <property type="match status" value="1"/>
</dbReference>
<dbReference type="PROSITE" id="PS50112">
    <property type="entry name" value="PAS"/>
    <property type="match status" value="1"/>
</dbReference>
<dbReference type="CDD" id="cd00130">
    <property type="entry name" value="PAS"/>
    <property type="match status" value="1"/>
</dbReference>
<keyword evidence="4" id="KW-0808">Transferase</keyword>
<evidence type="ECO:0000256" key="2">
    <source>
        <dbReference type="ARBA" id="ARBA00012438"/>
    </source>
</evidence>
<comment type="caution">
    <text evidence="8">The sequence shown here is derived from an EMBL/GenBank/DDBJ whole genome shotgun (WGS) entry which is preliminary data.</text>
</comment>
<dbReference type="PANTHER" id="PTHR43304">
    <property type="entry name" value="PHYTOCHROME-LIKE PROTEIN CPH1"/>
    <property type="match status" value="1"/>
</dbReference>
<feature type="domain" description="PAS" evidence="6">
    <location>
        <begin position="37"/>
        <end position="82"/>
    </location>
</feature>
<dbReference type="GO" id="GO:0004673">
    <property type="term" value="F:protein histidine kinase activity"/>
    <property type="evidence" value="ECO:0007669"/>
    <property type="project" value="UniProtKB-EC"/>
</dbReference>
<evidence type="ECO:0000256" key="3">
    <source>
        <dbReference type="ARBA" id="ARBA00022553"/>
    </source>
</evidence>
<dbReference type="GO" id="GO:0003723">
    <property type="term" value="F:RNA binding"/>
    <property type="evidence" value="ECO:0007669"/>
    <property type="project" value="InterPro"/>
</dbReference>
<dbReference type="EC" id="2.7.13.3" evidence="2"/>
<dbReference type="SUPFAM" id="SSF52172">
    <property type="entry name" value="CheY-like"/>
    <property type="match status" value="1"/>
</dbReference>
<dbReference type="InterPro" id="IPR005561">
    <property type="entry name" value="ANTAR"/>
</dbReference>
<protein>
    <recommendedName>
        <fullName evidence="2">histidine kinase</fullName>
        <ecNumber evidence="2">2.7.13.3</ecNumber>
    </recommendedName>
</protein>
<dbReference type="Proteomes" id="UP000540568">
    <property type="component" value="Unassembled WGS sequence"/>
</dbReference>
<dbReference type="Gene3D" id="1.10.10.10">
    <property type="entry name" value="Winged helix-like DNA-binding domain superfamily/Winged helix DNA-binding domain"/>
    <property type="match status" value="1"/>
</dbReference>
<evidence type="ECO:0000313" key="8">
    <source>
        <dbReference type="EMBL" id="MBA8807271.1"/>
    </source>
</evidence>
<dbReference type="RefSeq" id="WP_182614877.1">
    <property type="nucleotide sequence ID" value="NZ_BAAATF010000005.1"/>
</dbReference>
<evidence type="ECO:0000313" key="9">
    <source>
        <dbReference type="Proteomes" id="UP000540568"/>
    </source>
</evidence>
<dbReference type="InterPro" id="IPR013655">
    <property type="entry name" value="PAS_fold_3"/>
</dbReference>
<keyword evidence="3" id="KW-0597">Phosphoprotein</keyword>
<sequence>MNDSEPSAAAVEAALAPGHRAPVGRYRLDLVTGRWAWSDEIFEMHGFRPGEVVPTTELVLAHKHPEDRERVDHVLRNAAATGQPFSSLHRIVDAQGRTRTLAVTGQSRRDPDSGSITELYGYFIDVTKADREQAQREATASIRASAESRASIEQAKGVVMVTYGASEEEALQRLRTASNERNVALRDLAAGLVEWFAEPGTTRFPGADEMTEFLAGPGDQAADR</sequence>
<dbReference type="PROSITE" id="PS50921">
    <property type="entry name" value="ANTAR"/>
    <property type="match status" value="1"/>
</dbReference>
<gene>
    <name evidence="8" type="ORF">FHX71_001213</name>
</gene>
<dbReference type="InterPro" id="IPR036388">
    <property type="entry name" value="WH-like_DNA-bd_sf"/>
</dbReference>
<proteinExistence type="predicted"/>
<dbReference type="InterPro" id="IPR035965">
    <property type="entry name" value="PAS-like_dom_sf"/>
</dbReference>
<dbReference type="InterPro" id="IPR000014">
    <property type="entry name" value="PAS"/>
</dbReference>